<keyword evidence="3 6" id="KW-0812">Transmembrane</keyword>
<dbReference type="InterPro" id="IPR052027">
    <property type="entry name" value="PspC"/>
</dbReference>
<evidence type="ECO:0000256" key="1">
    <source>
        <dbReference type="ARBA" id="ARBA00004162"/>
    </source>
</evidence>
<name>A0AA41Y570_9BACT</name>
<reference evidence="8" key="1">
    <citation type="submission" date="2022-10" db="EMBL/GenBank/DDBJ databases">
        <title>Gaoshiqiia sediminis gen. nov., sp. nov., isolated from coastal sediment.</title>
        <authorList>
            <person name="Yu W.X."/>
            <person name="Mu D.S."/>
            <person name="Du J.Z."/>
            <person name="Liang Y.Q."/>
        </authorList>
    </citation>
    <scope>NUCLEOTIDE SEQUENCE</scope>
    <source>
        <strain evidence="8">A06</strain>
    </source>
</reference>
<evidence type="ECO:0000256" key="6">
    <source>
        <dbReference type="SAM" id="Phobius"/>
    </source>
</evidence>
<proteinExistence type="predicted"/>
<evidence type="ECO:0000313" key="8">
    <source>
        <dbReference type="EMBL" id="MCW0482055.1"/>
    </source>
</evidence>
<accession>A0AA41Y570</accession>
<protein>
    <submittedName>
        <fullName evidence="8">PspC domain-containing protein</fullName>
    </submittedName>
</protein>
<dbReference type="Pfam" id="PF04024">
    <property type="entry name" value="PspC"/>
    <property type="match status" value="1"/>
</dbReference>
<keyword evidence="2" id="KW-1003">Cell membrane</keyword>
<evidence type="ECO:0000256" key="5">
    <source>
        <dbReference type="ARBA" id="ARBA00023136"/>
    </source>
</evidence>
<dbReference type="InterPro" id="IPR007168">
    <property type="entry name" value="Phageshock_PspC_N"/>
</dbReference>
<feature type="domain" description="Phage shock protein PspC N-terminal" evidence="7">
    <location>
        <begin position="6"/>
        <end position="64"/>
    </location>
</feature>
<dbReference type="PANTHER" id="PTHR33885">
    <property type="entry name" value="PHAGE SHOCK PROTEIN C"/>
    <property type="match status" value="1"/>
</dbReference>
<evidence type="ECO:0000256" key="2">
    <source>
        <dbReference type="ARBA" id="ARBA00022475"/>
    </source>
</evidence>
<gene>
    <name evidence="8" type="ORF">N2K84_04885</name>
</gene>
<keyword evidence="9" id="KW-1185">Reference proteome</keyword>
<dbReference type="AlphaFoldDB" id="A0AA41Y570"/>
<feature type="transmembrane region" description="Helical" evidence="6">
    <location>
        <begin position="36"/>
        <end position="60"/>
    </location>
</feature>
<comment type="subcellular location">
    <subcellularLocation>
        <location evidence="1">Cell membrane</location>
        <topology evidence="1">Single-pass membrane protein</topology>
    </subcellularLocation>
</comment>
<comment type="caution">
    <text evidence="8">The sequence shown here is derived from an EMBL/GenBank/DDBJ whole genome shotgun (WGS) entry which is preliminary data.</text>
</comment>
<dbReference type="RefSeq" id="WP_282590660.1">
    <property type="nucleotide sequence ID" value="NZ_JAPAAF010000004.1"/>
</dbReference>
<sequence length="65" mass="7310">MEPEKKKLTRSDNKVIAGVLAGLGEYFELDPTIVRIIYVLLSIFTAGFPGLLIYVILWLVMPKKS</sequence>
<evidence type="ECO:0000313" key="9">
    <source>
        <dbReference type="Proteomes" id="UP001163821"/>
    </source>
</evidence>
<keyword evidence="5 6" id="KW-0472">Membrane</keyword>
<dbReference type="Proteomes" id="UP001163821">
    <property type="component" value="Unassembled WGS sequence"/>
</dbReference>
<keyword evidence="4 6" id="KW-1133">Transmembrane helix</keyword>
<evidence type="ECO:0000256" key="3">
    <source>
        <dbReference type="ARBA" id="ARBA00022692"/>
    </source>
</evidence>
<dbReference type="GO" id="GO:0005886">
    <property type="term" value="C:plasma membrane"/>
    <property type="evidence" value="ECO:0007669"/>
    <property type="project" value="UniProtKB-SubCell"/>
</dbReference>
<evidence type="ECO:0000259" key="7">
    <source>
        <dbReference type="Pfam" id="PF04024"/>
    </source>
</evidence>
<dbReference type="EMBL" id="JAPAAF010000004">
    <property type="protein sequence ID" value="MCW0482055.1"/>
    <property type="molecule type" value="Genomic_DNA"/>
</dbReference>
<dbReference type="PANTHER" id="PTHR33885:SF3">
    <property type="entry name" value="PHAGE SHOCK PROTEIN C"/>
    <property type="match status" value="1"/>
</dbReference>
<evidence type="ECO:0000256" key="4">
    <source>
        <dbReference type="ARBA" id="ARBA00022989"/>
    </source>
</evidence>
<organism evidence="8 9">
    <name type="scientific">Gaoshiqia sediminis</name>
    <dbReference type="NCBI Taxonomy" id="2986998"/>
    <lineage>
        <taxon>Bacteria</taxon>
        <taxon>Pseudomonadati</taxon>
        <taxon>Bacteroidota</taxon>
        <taxon>Bacteroidia</taxon>
        <taxon>Marinilabiliales</taxon>
        <taxon>Prolixibacteraceae</taxon>
        <taxon>Gaoshiqia</taxon>
    </lineage>
</organism>